<organism evidence="12 13">
    <name type="scientific">Carboxylicivirga sediminis</name>
    <dbReference type="NCBI Taxonomy" id="2006564"/>
    <lineage>
        <taxon>Bacteria</taxon>
        <taxon>Pseudomonadati</taxon>
        <taxon>Bacteroidota</taxon>
        <taxon>Bacteroidia</taxon>
        <taxon>Marinilabiliales</taxon>
        <taxon>Marinilabiliaceae</taxon>
        <taxon>Carboxylicivirga</taxon>
    </lineage>
</organism>
<dbReference type="Pfam" id="PF00593">
    <property type="entry name" value="TonB_dep_Rec_b-barrel"/>
    <property type="match status" value="1"/>
</dbReference>
<evidence type="ECO:0000313" key="13">
    <source>
        <dbReference type="Proteomes" id="UP000679220"/>
    </source>
</evidence>
<gene>
    <name evidence="12" type="ORF">KDU71_09890</name>
</gene>
<evidence type="ECO:0000256" key="9">
    <source>
        <dbReference type="RuleBase" id="RU003357"/>
    </source>
</evidence>
<sequence>MKKMTKVRTLRHASGFQKTWIIMRITIWLLFAMLLPLQANTSAQNQKVSLKANGMTLKQVFKEIEGQTNVNFIYNHDVVDESETVSMQVENSNMEDVLKQLLVAQHLDFKIIDDKILLFASTRNINEQSAQQRSVTVRGVVTDPNGDPIPGVNVFEEGNPTNGVITGIDGSYTIELSSGESVITFSFIGYDTQTVQVANRTAIDVVLVEEATGLDEVIVVGYGTQKKVNVTAAVTQINSKELGNITTTSIGSALQGQLPGLYVRDAGYNQGLSYQVRGATTIGNNSPLFIVDGIPQNSDNIDPNDIESISVLKDGAASSIYGARAAAGVVLITTKSGKSKDGKAVFNYETYTSWGKLTSTQESMNSVNSAKIMNQASLNSGGAEMFTPEEIQLFESGTDHYYANTNWKDEVLKTERSNRHYLSVSGNNDKTSYLFSLGYKNDDGIMNGIERNKYTLRSNLSTQVTNSLKISANLNYTIIDNTSPSVNGGIDNIYLHMNSTAPFLPVYQSEEDGGGFAYLNQAGAYPRGFWNAVWELQAGSSNYEGSEFTANTSINWDIIDGLSFTGRYSGVFGNSNNTSYIYSRTYSQGPAWFSDVNSLSKEYVTSRQLNFQNFLNYDKTFGAHSISALAGWDVQFYKRSFLKGGRRAFQFDELLTELDAPNSGDNDDITALSSNLGESALQSGVGRISYNYASKYFIEVSGRYDGSSTFAPETRYGFFPAVSGKWALSEENFFNSEFFDYLRIRASYGTSGNNAVDGSYFSAIAFNTYYFGMGDIVAPTASEGSIPFRDLKWETTTTSNLGMEFSFKNGLLSGEIDVYKKVTDDILLASPVQGVVGTNRSGPAVNAGSVQNTGVEMILTHQGHVSDFNYRVSLNGTYNKNEILELTDAFSEWGDTRVGDPLGSVYGYVSEGIISTEAEAQEYRASISSGIHPNTSAGDIKYKDINNDGILDFNDRVKIAETLPKVTWGLRLQADWKNIDFLAFFQGVAGADQYKSNDLFGNYAWIPEEANDAWSETNTNGTYPRPLLYAQQTYFQNFYTNSDYWAFNASYLRLKNIQIGYTLPIPDNNILSSVRIYATGTNLLTISNFRPGHDPETGGLGIPPLKTYVIGLNVKF</sequence>
<reference evidence="12" key="2">
    <citation type="submission" date="2021-04" db="EMBL/GenBank/DDBJ databases">
        <authorList>
            <person name="Zhang T."/>
            <person name="Zhang Y."/>
            <person name="Lu D."/>
            <person name="Zuo D."/>
            <person name="Du Z."/>
        </authorList>
    </citation>
    <scope>NUCLEOTIDE SEQUENCE</scope>
    <source>
        <strain evidence="12">JR1</strain>
    </source>
</reference>
<dbReference type="InterPro" id="IPR023997">
    <property type="entry name" value="TonB-dep_OMP_SusC/RagA_CS"/>
</dbReference>
<accession>A0A941F312</accession>
<evidence type="ECO:0000256" key="6">
    <source>
        <dbReference type="ARBA" id="ARBA00023136"/>
    </source>
</evidence>
<feature type="domain" description="TonB-dependent receptor-like beta-barrel" evidence="10">
    <location>
        <begin position="520"/>
        <end position="1083"/>
    </location>
</feature>
<keyword evidence="5 9" id="KW-0798">TonB box</keyword>
<dbReference type="Gene3D" id="2.60.40.1120">
    <property type="entry name" value="Carboxypeptidase-like, regulatory domain"/>
    <property type="match status" value="1"/>
</dbReference>
<dbReference type="AlphaFoldDB" id="A0A941F312"/>
<dbReference type="NCBIfam" id="TIGR04056">
    <property type="entry name" value="OMP_RagA_SusC"/>
    <property type="match status" value="1"/>
</dbReference>
<evidence type="ECO:0000256" key="8">
    <source>
        <dbReference type="PROSITE-ProRule" id="PRU01360"/>
    </source>
</evidence>
<dbReference type="InterPro" id="IPR023996">
    <property type="entry name" value="TonB-dep_OMP_SusC/RagA"/>
</dbReference>
<dbReference type="InterPro" id="IPR000531">
    <property type="entry name" value="Beta-barrel_TonB"/>
</dbReference>
<evidence type="ECO:0000256" key="5">
    <source>
        <dbReference type="ARBA" id="ARBA00023077"/>
    </source>
</evidence>
<reference evidence="12" key="1">
    <citation type="journal article" date="2018" name="Int. J. Syst. Evol. Microbiol.">
        <title>Carboxylicivirga sediminis sp. nov., isolated from coastal sediment.</title>
        <authorList>
            <person name="Wang F.Q."/>
            <person name="Ren L.H."/>
            <person name="Zou R.J."/>
            <person name="Sun Y.Z."/>
            <person name="Liu X.J."/>
            <person name="Jiang F."/>
            <person name="Liu L.J."/>
        </authorList>
    </citation>
    <scope>NUCLEOTIDE SEQUENCE</scope>
    <source>
        <strain evidence="12">JR1</strain>
    </source>
</reference>
<dbReference type="Pfam" id="PF07715">
    <property type="entry name" value="Plug"/>
    <property type="match status" value="1"/>
</dbReference>
<dbReference type="Pfam" id="PF13715">
    <property type="entry name" value="CarbopepD_reg_2"/>
    <property type="match status" value="1"/>
</dbReference>
<dbReference type="InterPro" id="IPR012910">
    <property type="entry name" value="Plug_dom"/>
</dbReference>
<dbReference type="RefSeq" id="WP_212190304.1">
    <property type="nucleotide sequence ID" value="NZ_JAGTAR010000013.1"/>
</dbReference>
<keyword evidence="7 8" id="KW-0998">Cell outer membrane</keyword>
<keyword evidence="13" id="KW-1185">Reference proteome</keyword>
<comment type="caution">
    <text evidence="12">The sequence shown here is derived from an EMBL/GenBank/DDBJ whole genome shotgun (WGS) entry which is preliminary data.</text>
</comment>
<dbReference type="NCBIfam" id="TIGR04057">
    <property type="entry name" value="SusC_RagA_signa"/>
    <property type="match status" value="1"/>
</dbReference>
<evidence type="ECO:0000256" key="3">
    <source>
        <dbReference type="ARBA" id="ARBA00022452"/>
    </source>
</evidence>
<keyword evidence="12" id="KW-0675">Receptor</keyword>
<evidence type="ECO:0000259" key="11">
    <source>
        <dbReference type="Pfam" id="PF07715"/>
    </source>
</evidence>
<keyword evidence="2 8" id="KW-0813">Transport</keyword>
<protein>
    <submittedName>
        <fullName evidence="12">TonB-dependent receptor</fullName>
    </submittedName>
</protein>
<evidence type="ECO:0000256" key="2">
    <source>
        <dbReference type="ARBA" id="ARBA00022448"/>
    </source>
</evidence>
<dbReference type="InterPro" id="IPR008969">
    <property type="entry name" value="CarboxyPept-like_regulatory"/>
</dbReference>
<dbReference type="InterPro" id="IPR036942">
    <property type="entry name" value="Beta-barrel_TonB_sf"/>
</dbReference>
<dbReference type="InterPro" id="IPR037066">
    <property type="entry name" value="Plug_dom_sf"/>
</dbReference>
<dbReference type="PROSITE" id="PS52016">
    <property type="entry name" value="TONB_DEPENDENT_REC_3"/>
    <property type="match status" value="1"/>
</dbReference>
<keyword evidence="6 8" id="KW-0472">Membrane</keyword>
<dbReference type="Proteomes" id="UP000679220">
    <property type="component" value="Unassembled WGS sequence"/>
</dbReference>
<keyword evidence="4 8" id="KW-0812">Transmembrane</keyword>
<dbReference type="SUPFAM" id="SSF49464">
    <property type="entry name" value="Carboxypeptidase regulatory domain-like"/>
    <property type="match status" value="1"/>
</dbReference>
<evidence type="ECO:0000256" key="1">
    <source>
        <dbReference type="ARBA" id="ARBA00004571"/>
    </source>
</evidence>
<comment type="similarity">
    <text evidence="8 9">Belongs to the TonB-dependent receptor family.</text>
</comment>
<evidence type="ECO:0000259" key="10">
    <source>
        <dbReference type="Pfam" id="PF00593"/>
    </source>
</evidence>
<dbReference type="InterPro" id="IPR039426">
    <property type="entry name" value="TonB-dep_rcpt-like"/>
</dbReference>
<evidence type="ECO:0000256" key="4">
    <source>
        <dbReference type="ARBA" id="ARBA00022692"/>
    </source>
</evidence>
<comment type="subcellular location">
    <subcellularLocation>
        <location evidence="1 8">Cell outer membrane</location>
        <topology evidence="1 8">Multi-pass membrane protein</topology>
    </subcellularLocation>
</comment>
<dbReference type="Gene3D" id="3.55.50.30">
    <property type="match status" value="1"/>
</dbReference>
<keyword evidence="3 8" id="KW-1134">Transmembrane beta strand</keyword>
<proteinExistence type="inferred from homology"/>
<feature type="domain" description="TonB-dependent receptor plug" evidence="11">
    <location>
        <begin position="227"/>
        <end position="329"/>
    </location>
</feature>
<evidence type="ECO:0000256" key="7">
    <source>
        <dbReference type="ARBA" id="ARBA00023237"/>
    </source>
</evidence>
<dbReference type="SUPFAM" id="SSF56935">
    <property type="entry name" value="Porins"/>
    <property type="match status" value="1"/>
</dbReference>
<dbReference type="Gene3D" id="2.40.170.20">
    <property type="entry name" value="TonB-dependent receptor, beta-barrel domain"/>
    <property type="match status" value="1"/>
</dbReference>
<dbReference type="Gene3D" id="2.170.130.10">
    <property type="entry name" value="TonB-dependent receptor, plug domain"/>
    <property type="match status" value="1"/>
</dbReference>
<evidence type="ECO:0000313" key="12">
    <source>
        <dbReference type="EMBL" id="MBR8535866.1"/>
    </source>
</evidence>
<dbReference type="EMBL" id="JAGTAR010000013">
    <property type="protein sequence ID" value="MBR8535866.1"/>
    <property type="molecule type" value="Genomic_DNA"/>
</dbReference>
<name>A0A941F312_9BACT</name>
<dbReference type="GO" id="GO:0009279">
    <property type="term" value="C:cell outer membrane"/>
    <property type="evidence" value="ECO:0007669"/>
    <property type="project" value="UniProtKB-SubCell"/>
</dbReference>